<dbReference type="CDD" id="cd00063">
    <property type="entry name" value="FN3"/>
    <property type="match status" value="2"/>
</dbReference>
<dbReference type="AlphaFoldDB" id="B7PSS0"/>
<evidence type="ECO:0000313" key="13">
    <source>
        <dbReference type="EnsemblMetazoa" id="ISCW019535-PA"/>
    </source>
</evidence>
<feature type="domain" description="Fibronectin type-III" evidence="11">
    <location>
        <begin position="183"/>
        <end position="281"/>
    </location>
</feature>
<dbReference type="EMBL" id="ABJB010919410">
    <property type="status" value="NOT_ANNOTATED_CDS"/>
    <property type="molecule type" value="Genomic_DNA"/>
</dbReference>
<evidence type="ECO:0000256" key="8">
    <source>
        <dbReference type="ARBA" id="ARBA00023157"/>
    </source>
</evidence>
<dbReference type="SUPFAM" id="SSF49265">
    <property type="entry name" value="Fibronectin type III"/>
    <property type="match status" value="2"/>
</dbReference>
<dbReference type="PaxDb" id="6945-B7PSS0"/>
<comment type="subcellular location">
    <subcellularLocation>
        <location evidence="1">Membrane</location>
        <topology evidence="1">Single-pass membrane protein</topology>
    </subcellularLocation>
</comment>
<dbReference type="EMBL" id="ABJB010261050">
    <property type="status" value="NOT_ANNOTATED_CDS"/>
    <property type="molecule type" value="Genomic_DNA"/>
</dbReference>
<reference evidence="13" key="2">
    <citation type="submission" date="2020-05" db="UniProtKB">
        <authorList>
            <consortium name="EnsemblMetazoa"/>
        </authorList>
    </citation>
    <scope>IDENTIFICATION</scope>
    <source>
        <strain evidence="13">wikel</strain>
    </source>
</reference>
<dbReference type="InterPro" id="IPR056754">
    <property type="entry name" value="DSCAM/DSCAML_C"/>
</dbReference>
<dbReference type="Gene3D" id="2.60.40.10">
    <property type="entry name" value="Immunoglobulins"/>
    <property type="match status" value="5"/>
</dbReference>
<dbReference type="SMART" id="SM00060">
    <property type="entry name" value="FN3"/>
    <property type="match status" value="3"/>
</dbReference>
<evidence type="ECO:0000313" key="12">
    <source>
        <dbReference type="EMBL" id="EEC09642.1"/>
    </source>
</evidence>
<dbReference type="EMBL" id="ABJB010948633">
    <property type="status" value="NOT_ANNOTATED_CDS"/>
    <property type="molecule type" value="Genomic_DNA"/>
</dbReference>
<keyword evidence="7 10" id="KW-0472">Membrane</keyword>
<dbReference type="VEuPathDB" id="VectorBase:ISCI019535"/>
<accession>B7PSS0</accession>
<dbReference type="GO" id="GO:0016020">
    <property type="term" value="C:membrane"/>
    <property type="evidence" value="ECO:0007669"/>
    <property type="project" value="UniProtKB-SubCell"/>
</dbReference>
<name>B7PSS0_IXOSC</name>
<evidence type="ECO:0000256" key="2">
    <source>
        <dbReference type="ARBA" id="ARBA00022692"/>
    </source>
</evidence>
<dbReference type="Proteomes" id="UP000001555">
    <property type="component" value="Unassembled WGS sequence"/>
</dbReference>
<evidence type="ECO:0000256" key="10">
    <source>
        <dbReference type="SAM" id="Phobius"/>
    </source>
</evidence>
<keyword evidence="3" id="KW-0732">Signal</keyword>
<dbReference type="FunFam" id="2.60.40.10:FF:004874">
    <property type="match status" value="1"/>
</dbReference>
<evidence type="ECO:0000259" key="11">
    <source>
        <dbReference type="PROSITE" id="PS50853"/>
    </source>
</evidence>
<dbReference type="EMBL" id="DS780014">
    <property type="protein sequence ID" value="EEC09642.1"/>
    <property type="molecule type" value="Genomic_DNA"/>
</dbReference>
<keyword evidence="14" id="KW-1185">Reference proteome</keyword>
<dbReference type="InterPro" id="IPR036116">
    <property type="entry name" value="FN3_sf"/>
</dbReference>
<keyword evidence="2 10" id="KW-0812">Transmembrane</keyword>
<dbReference type="Pfam" id="PF25059">
    <property type="entry name" value="FN3_DSCAM-DSCAML_C"/>
    <property type="match status" value="1"/>
</dbReference>
<evidence type="ECO:0000256" key="4">
    <source>
        <dbReference type="ARBA" id="ARBA00022737"/>
    </source>
</evidence>
<dbReference type="PANTHER" id="PTHR13817:SF102">
    <property type="entry name" value="DOWN SYNDROME CELL ADHESION MOLECULE-LIKE PROTEIN DSCAM2"/>
    <property type="match status" value="1"/>
</dbReference>
<dbReference type="EnsemblMetazoa" id="ISCW019535-RA">
    <property type="protein sequence ID" value="ISCW019535-PA"/>
    <property type="gene ID" value="ISCW019535"/>
</dbReference>
<evidence type="ECO:0000313" key="14">
    <source>
        <dbReference type="Proteomes" id="UP000001555"/>
    </source>
</evidence>
<sequence>MVSSSRVHILVNGSLSVRSIETRDAGLYLCEASNGVGAELSKVVRITVRNVPDVPADVEVGEASSRYVRLSWIEPFGGNLPITQYLLRWTNKEGSWEDSVSVSGTETKVTDVSGAGRVDGYYVAYRRDGSPEPLRYQTLHERVGVVSGLDRDTLYEVQVQAYNAKGPGPPSRTHAVRTLVADPPPPPTYRVAGTSARTISLVWEHPTISLDDPPIRTYYILWRVDGAAEEQWREQSVGSDRNGFALSGLACGTRHQLRMRAASDVGRGPEGHLLTASTEGGRPVLQQPDRLVEANSTAAWLRLDAWWNGGCPISHFAVHYRSAASGDADWTLVSSHVPTRLDEPVVLVDLTPGSWYVLLMVAHNDAGTTRSQVNFATLTPSGDVPSQKSHLLNSKMASFYRHLTVTLPIGSSVLVLVVVLAVLWCVLHRHAEDAAARGTPQGKM</sequence>
<evidence type="ECO:0000256" key="7">
    <source>
        <dbReference type="ARBA" id="ARBA00023136"/>
    </source>
</evidence>
<keyword evidence="5" id="KW-0130">Cell adhesion</keyword>
<dbReference type="SUPFAM" id="SSF48726">
    <property type="entry name" value="Immunoglobulin"/>
    <property type="match status" value="1"/>
</dbReference>
<dbReference type="PROSITE" id="PS50853">
    <property type="entry name" value="FN3"/>
    <property type="match status" value="3"/>
</dbReference>
<protein>
    <recommendedName>
        <fullName evidence="11">Fibronectin type-III domain-containing protein</fullName>
    </recommendedName>
</protein>
<dbReference type="EMBL" id="ABJB010024807">
    <property type="status" value="NOT_ANNOTATED_CDS"/>
    <property type="molecule type" value="Genomic_DNA"/>
</dbReference>
<organism>
    <name type="scientific">Ixodes scapularis</name>
    <name type="common">Black-legged tick</name>
    <name type="synonym">Deer tick</name>
    <dbReference type="NCBI Taxonomy" id="6945"/>
    <lineage>
        <taxon>Eukaryota</taxon>
        <taxon>Metazoa</taxon>
        <taxon>Ecdysozoa</taxon>
        <taxon>Arthropoda</taxon>
        <taxon>Chelicerata</taxon>
        <taxon>Arachnida</taxon>
        <taxon>Acari</taxon>
        <taxon>Parasitiformes</taxon>
        <taxon>Ixodida</taxon>
        <taxon>Ixodoidea</taxon>
        <taxon>Ixodidae</taxon>
        <taxon>Ixodinae</taxon>
        <taxon>Ixodes</taxon>
    </lineage>
</organism>
<keyword evidence="4" id="KW-0677">Repeat</keyword>
<reference evidence="12 14" key="1">
    <citation type="submission" date="2008-03" db="EMBL/GenBank/DDBJ databases">
        <title>Annotation of Ixodes scapularis.</title>
        <authorList>
            <consortium name="Ixodes scapularis Genome Project Consortium"/>
            <person name="Caler E."/>
            <person name="Hannick L.I."/>
            <person name="Bidwell S."/>
            <person name="Joardar V."/>
            <person name="Thiagarajan M."/>
            <person name="Amedeo P."/>
            <person name="Galinsky K.J."/>
            <person name="Schobel S."/>
            <person name="Inman J."/>
            <person name="Hostetler J."/>
            <person name="Miller J."/>
            <person name="Hammond M."/>
            <person name="Megy K."/>
            <person name="Lawson D."/>
            <person name="Kodira C."/>
            <person name="Sutton G."/>
            <person name="Meyer J."/>
            <person name="Hill C.A."/>
            <person name="Birren B."/>
            <person name="Nene V."/>
            <person name="Collins F."/>
            <person name="Alarcon-Chaidez F."/>
            <person name="Wikel S."/>
            <person name="Strausberg R."/>
        </authorList>
    </citation>
    <scope>NUCLEOTIDE SEQUENCE [LARGE SCALE GENOMIC DNA]</scope>
    <source>
        <strain evidence="14">Wikel</strain>
        <strain evidence="12">Wikel colony</strain>
    </source>
</reference>
<evidence type="ECO:0000256" key="5">
    <source>
        <dbReference type="ARBA" id="ARBA00022889"/>
    </source>
</evidence>
<dbReference type="EMBL" id="ABJB010536723">
    <property type="status" value="NOT_ANNOTATED_CDS"/>
    <property type="molecule type" value="Genomic_DNA"/>
</dbReference>
<feature type="domain" description="Fibronectin type-III" evidence="11">
    <location>
        <begin position="284"/>
        <end position="382"/>
    </location>
</feature>
<evidence type="ECO:0000256" key="6">
    <source>
        <dbReference type="ARBA" id="ARBA00022989"/>
    </source>
</evidence>
<proteinExistence type="predicted"/>
<dbReference type="HOGENOM" id="CLU_617192_0_0_1"/>
<dbReference type="VEuPathDB" id="VectorBase:ISCP_027512"/>
<dbReference type="GO" id="GO:0007155">
    <property type="term" value="P:cell adhesion"/>
    <property type="evidence" value="ECO:0007669"/>
    <property type="project" value="UniProtKB-KW"/>
</dbReference>
<dbReference type="InParanoid" id="B7PSS0"/>
<keyword evidence="6 10" id="KW-1133">Transmembrane helix</keyword>
<evidence type="ECO:0000256" key="1">
    <source>
        <dbReference type="ARBA" id="ARBA00004167"/>
    </source>
</evidence>
<dbReference type="InterPro" id="IPR050964">
    <property type="entry name" value="Striated_Muscle_Regulatory"/>
</dbReference>
<dbReference type="VEuPathDB" id="VectorBase:ISCW019535"/>
<dbReference type="InterPro" id="IPR013783">
    <property type="entry name" value="Ig-like_fold"/>
</dbReference>
<evidence type="ECO:0000256" key="3">
    <source>
        <dbReference type="ARBA" id="ARBA00022729"/>
    </source>
</evidence>
<dbReference type="FunFam" id="2.60.40.10:FF:004850">
    <property type="match status" value="1"/>
</dbReference>
<dbReference type="OrthoDB" id="428111at2759"/>
<gene>
    <name evidence="12" type="ORF">IscW_ISCW019535</name>
</gene>
<keyword evidence="8" id="KW-1015">Disulfide bond</keyword>
<feature type="domain" description="Fibronectin type-III" evidence="11">
    <location>
        <begin position="81"/>
        <end position="181"/>
    </location>
</feature>
<keyword evidence="9" id="KW-0393">Immunoglobulin domain</keyword>
<dbReference type="InterPro" id="IPR003961">
    <property type="entry name" value="FN3_dom"/>
</dbReference>
<dbReference type="EMBL" id="ABJB010252073">
    <property type="status" value="NOT_ANNOTATED_CDS"/>
    <property type="molecule type" value="Genomic_DNA"/>
</dbReference>
<dbReference type="EMBL" id="ABJB010481475">
    <property type="status" value="NOT_ANNOTATED_CDS"/>
    <property type="molecule type" value="Genomic_DNA"/>
</dbReference>
<dbReference type="PANTHER" id="PTHR13817">
    <property type="entry name" value="TITIN"/>
    <property type="match status" value="1"/>
</dbReference>
<dbReference type="InterPro" id="IPR036179">
    <property type="entry name" value="Ig-like_dom_sf"/>
</dbReference>
<evidence type="ECO:0000256" key="9">
    <source>
        <dbReference type="ARBA" id="ARBA00023319"/>
    </source>
</evidence>
<dbReference type="EMBL" id="ABJB010524400">
    <property type="status" value="NOT_ANNOTATED_CDS"/>
    <property type="molecule type" value="Genomic_DNA"/>
</dbReference>
<dbReference type="EMBL" id="ABJB011107381">
    <property type="status" value="NOT_ANNOTATED_CDS"/>
    <property type="molecule type" value="Genomic_DNA"/>
</dbReference>
<dbReference type="Pfam" id="PF00041">
    <property type="entry name" value="fn3"/>
    <property type="match status" value="1"/>
</dbReference>
<feature type="transmembrane region" description="Helical" evidence="10">
    <location>
        <begin position="405"/>
        <end position="427"/>
    </location>
</feature>
<dbReference type="EMBL" id="ABJB010375985">
    <property type="status" value="NOT_ANNOTATED_CDS"/>
    <property type="molecule type" value="Genomic_DNA"/>
</dbReference>